<name>A0A094Q1C6_9ZZZZ</name>
<accession>A0A094Q1C6</accession>
<sequence length="402" mass="45515">MRLPLAFTLLISLILITPVSAAASSTPKSGASCKSIGSTKIYQGKKFTCIKNGKKTIWNKGVIVKSSSSSTPKSEIVPTPSPSPIKVLTIAERWNAIDSSALTTAQKWMLTKRSDSHTVNFIFKGSEKSNSEAMNEIKLRYSQVAKFWEPYVIVKNPLLVVVGDIGEIDWICREKLAWLAPWNQPDCVEVEGKGDWSNGTAGQSQTLTKNIDMYTIDSLKSLNTVGKLARIEHEFMHNIFHAINKEYNRTMPCWMIESGAEYFGTLTASKEDFTRFIQLRNYQSQRQNSAMKGATESDWYSYLIRTDRTDLNRPLNEDACGAVRGEIYSHAFLANEYIVSKVGLDGYLELVRLAESLGWSKTLESKFAKTREDIYRDMAKYMKYQFDLILENPWSHSDLTKR</sequence>
<gene>
    <name evidence="1" type="ORF">GM50_12500</name>
</gene>
<organism evidence="1">
    <name type="scientific">freshwater metagenome</name>
    <dbReference type="NCBI Taxonomy" id="449393"/>
    <lineage>
        <taxon>unclassified sequences</taxon>
        <taxon>metagenomes</taxon>
        <taxon>ecological metagenomes</taxon>
    </lineage>
</organism>
<dbReference type="AlphaFoldDB" id="A0A094Q1C6"/>
<protein>
    <recommendedName>
        <fullName evidence="2">DUF1570 domain-containing protein</fullName>
    </recommendedName>
</protein>
<reference evidence="1" key="1">
    <citation type="submission" date="2014-05" db="EMBL/GenBank/DDBJ databases">
        <title>Key roles for freshwater Actinobacteria revealed by deep metagenomic sequencing.</title>
        <authorList>
            <person name="Ghai R."/>
            <person name="Mizuno C.M."/>
            <person name="Picazo A."/>
            <person name="Camacho A."/>
            <person name="Rodriguez-Valera F."/>
        </authorList>
    </citation>
    <scope>NUCLEOTIDE SEQUENCE</scope>
</reference>
<proteinExistence type="predicted"/>
<evidence type="ECO:0008006" key="2">
    <source>
        <dbReference type="Google" id="ProtNLM"/>
    </source>
</evidence>
<dbReference type="EMBL" id="JNSK01000048">
    <property type="protein sequence ID" value="KGA17182.1"/>
    <property type="molecule type" value="Genomic_DNA"/>
</dbReference>
<evidence type="ECO:0000313" key="1">
    <source>
        <dbReference type="EMBL" id="KGA17182.1"/>
    </source>
</evidence>
<comment type="caution">
    <text evidence="1">The sequence shown here is derived from an EMBL/GenBank/DDBJ whole genome shotgun (WGS) entry which is preliminary data.</text>
</comment>